<evidence type="ECO:0000313" key="4">
    <source>
        <dbReference type="EMBL" id="SEK96016.1"/>
    </source>
</evidence>
<keyword evidence="1" id="KW-0378">Hydrolase</keyword>
<dbReference type="InterPro" id="IPR019492">
    <property type="entry name" value="Cyclo-malto-dextrinase_C"/>
</dbReference>
<dbReference type="Pfam" id="PF10438">
    <property type="entry name" value="Cyc-maltodext_C"/>
    <property type="match status" value="1"/>
</dbReference>
<dbReference type="CDD" id="cd11340">
    <property type="entry name" value="AmyAc_bac_CMD_like_3"/>
    <property type="match status" value="1"/>
</dbReference>
<protein>
    <submittedName>
        <fullName evidence="4">Glycosidase</fullName>
    </submittedName>
</protein>
<dbReference type="InterPro" id="IPR006047">
    <property type="entry name" value="GH13_cat_dom"/>
</dbReference>
<dbReference type="SUPFAM" id="SSF51011">
    <property type="entry name" value="Glycosyl hydrolase domain"/>
    <property type="match status" value="1"/>
</dbReference>
<dbReference type="Proteomes" id="UP000199421">
    <property type="component" value="Unassembled WGS sequence"/>
</dbReference>
<reference evidence="5" key="1">
    <citation type="submission" date="2016-10" db="EMBL/GenBank/DDBJ databases">
        <authorList>
            <person name="Varghese N."/>
            <person name="Submissions S."/>
        </authorList>
    </citation>
    <scope>NUCLEOTIDE SEQUENCE [LARGE SCALE GENOMIC DNA]</scope>
    <source>
        <strain evidence="5">DSM 18733</strain>
    </source>
</reference>
<dbReference type="RefSeq" id="WP_093321623.1">
    <property type="nucleotide sequence ID" value="NZ_FOAF01000001.1"/>
</dbReference>
<evidence type="ECO:0000313" key="5">
    <source>
        <dbReference type="Proteomes" id="UP000199421"/>
    </source>
</evidence>
<evidence type="ECO:0000259" key="3">
    <source>
        <dbReference type="SMART" id="SM00642"/>
    </source>
</evidence>
<dbReference type="InterPro" id="IPR013783">
    <property type="entry name" value="Ig-like_fold"/>
</dbReference>
<name>A0A1H7LB26_OLID1</name>
<dbReference type="InterPro" id="IPR015171">
    <property type="entry name" value="Cyc-maltodext_N"/>
</dbReference>
<evidence type="ECO:0000256" key="2">
    <source>
        <dbReference type="ARBA" id="ARBA00023295"/>
    </source>
</evidence>
<organism evidence="4 5">
    <name type="scientific">Olivibacter domesticus</name>
    <name type="common">Pseudosphingobacterium domesticum</name>
    <dbReference type="NCBI Taxonomy" id="407022"/>
    <lineage>
        <taxon>Bacteria</taxon>
        <taxon>Pseudomonadati</taxon>
        <taxon>Bacteroidota</taxon>
        <taxon>Sphingobacteriia</taxon>
        <taxon>Sphingobacteriales</taxon>
        <taxon>Sphingobacteriaceae</taxon>
        <taxon>Olivibacter</taxon>
    </lineage>
</organism>
<dbReference type="InterPro" id="IPR017853">
    <property type="entry name" value="GH"/>
</dbReference>
<dbReference type="SMART" id="SM00642">
    <property type="entry name" value="Aamy"/>
    <property type="match status" value="1"/>
</dbReference>
<dbReference type="Pfam" id="PF09087">
    <property type="entry name" value="Cyc-maltodext_N"/>
    <property type="match status" value="1"/>
</dbReference>
<dbReference type="PANTHER" id="PTHR10357">
    <property type="entry name" value="ALPHA-AMYLASE FAMILY MEMBER"/>
    <property type="match status" value="1"/>
</dbReference>
<dbReference type="EMBL" id="FOAF01000001">
    <property type="protein sequence ID" value="SEK96016.1"/>
    <property type="molecule type" value="Genomic_DNA"/>
</dbReference>
<dbReference type="OrthoDB" id="9806009at2"/>
<dbReference type="STRING" id="407022.SAMN05661044_01612"/>
<dbReference type="PANTHER" id="PTHR10357:SF210">
    <property type="entry name" value="MALTODEXTRIN GLUCOSIDASE"/>
    <property type="match status" value="1"/>
</dbReference>
<dbReference type="GO" id="GO:0016798">
    <property type="term" value="F:hydrolase activity, acting on glycosyl bonds"/>
    <property type="evidence" value="ECO:0007669"/>
    <property type="project" value="UniProtKB-KW"/>
</dbReference>
<evidence type="ECO:0000256" key="1">
    <source>
        <dbReference type="ARBA" id="ARBA00022801"/>
    </source>
</evidence>
<keyword evidence="5" id="KW-1185">Reference proteome</keyword>
<dbReference type="SUPFAM" id="SSF51445">
    <property type="entry name" value="(Trans)glycosidases"/>
    <property type="match status" value="1"/>
</dbReference>
<proteinExistence type="predicted"/>
<accession>A0A1H7LB26</accession>
<dbReference type="InterPro" id="IPR013780">
    <property type="entry name" value="Glyco_hydro_b"/>
</dbReference>
<sequence length="613" mass="71247">MKKLTLLFLLSLVWLPNIYAQIKRIEPINWWIGMHNPNLQLIVYGKAIANSDVKINYPGVRLVKVNKVENPNYLFLDLVIEPSTKPGKFQITLENAGKELAPYSYELKSRDQHQVKAQGVNSQDFIYLLMPDRFANGNAKNDVVEGMRERGVNRDSMYYRHGGDLQGVINKLDYLHDLGVTALWMTPVLTNDMEQASYHGYANTENYQIDPRFGRNEDYRKLGAELHKRKMKLIHDVVPNHVGLNHWTILDKPMPDWVHQWKGYTNTTYKDQTIYDPYASTSDRKKMTDGWFVPSMPDMNESNPYVQNYIIQSHIWWIEYAGVDGFRIDTYPYNDLDFMAKWGKALINEYPSFTYYGETWVHGVANQAYFTGGKTINQQLDTRLQGVTDFQLQYAISDALNNKMDWTGGVNKLYTTLATDFVYQNPLRNVVFLDNHDMSRFFSVVGEDIDKYKSAMAWLLTTRGIPQIYYGAEILMKNFSNPDGKVRDDFAGGWDTDEQNKFTAQGRSDVENDMFNFMKRLGNYRKNNAVLQTGRMMQFVPEGGIYVYFRYDDQKTVMVIMNTEDKSIKLETERFQEILKGRQKALDIISGKQYTDIREFSLKPKTTVVLELQ</sequence>
<gene>
    <name evidence="4" type="ORF">SAMN05661044_01612</name>
</gene>
<dbReference type="Gene3D" id="2.60.40.1180">
    <property type="entry name" value="Golgi alpha-mannosidase II"/>
    <property type="match status" value="1"/>
</dbReference>
<dbReference type="GO" id="GO:0005975">
    <property type="term" value="P:carbohydrate metabolic process"/>
    <property type="evidence" value="ECO:0007669"/>
    <property type="project" value="InterPro"/>
</dbReference>
<dbReference type="Pfam" id="PF00128">
    <property type="entry name" value="Alpha-amylase"/>
    <property type="match status" value="1"/>
</dbReference>
<dbReference type="AlphaFoldDB" id="A0A1H7LB26"/>
<feature type="domain" description="Glycosyl hydrolase family 13 catalytic" evidence="3">
    <location>
        <begin position="128"/>
        <end position="525"/>
    </location>
</feature>
<dbReference type="InterPro" id="IPR014756">
    <property type="entry name" value="Ig_E-set"/>
</dbReference>
<dbReference type="Gene3D" id="2.60.40.10">
    <property type="entry name" value="Immunoglobulins"/>
    <property type="match status" value="1"/>
</dbReference>
<dbReference type="SUPFAM" id="SSF81296">
    <property type="entry name" value="E set domains"/>
    <property type="match status" value="1"/>
</dbReference>
<keyword evidence="2 4" id="KW-0326">Glycosidase</keyword>
<dbReference type="Gene3D" id="3.20.20.80">
    <property type="entry name" value="Glycosidases"/>
    <property type="match status" value="1"/>
</dbReference>